<keyword evidence="2" id="KW-1185">Reference proteome</keyword>
<comment type="caution">
    <text evidence="1">The sequence shown here is derived from an EMBL/GenBank/DDBJ whole genome shotgun (WGS) entry which is preliminary data.</text>
</comment>
<reference evidence="1" key="1">
    <citation type="submission" date="2022-07" db="EMBL/GenBank/DDBJ databases">
        <title>Phylogenomic reconstructions and comparative analyses of Kickxellomycotina fungi.</title>
        <authorList>
            <person name="Reynolds N.K."/>
            <person name="Stajich J.E."/>
            <person name="Barry K."/>
            <person name="Grigoriev I.V."/>
            <person name="Crous P."/>
            <person name="Smith M.E."/>
        </authorList>
    </citation>
    <scope>NUCLEOTIDE SEQUENCE</scope>
    <source>
        <strain evidence="1">BCRC 34191</strain>
    </source>
</reference>
<protein>
    <submittedName>
        <fullName evidence="1">Uncharacterized protein</fullName>
    </submittedName>
</protein>
<evidence type="ECO:0000313" key="2">
    <source>
        <dbReference type="Proteomes" id="UP001140066"/>
    </source>
</evidence>
<dbReference type="EMBL" id="JANBUK010000660">
    <property type="protein sequence ID" value="KAJ2789129.1"/>
    <property type="molecule type" value="Genomic_DNA"/>
</dbReference>
<accession>A0ACC1KFR5</accession>
<proteinExistence type="predicted"/>
<evidence type="ECO:0000313" key="1">
    <source>
        <dbReference type="EMBL" id="KAJ2789129.1"/>
    </source>
</evidence>
<gene>
    <name evidence="1" type="ORF">GGI18_002578</name>
</gene>
<name>A0ACC1KFR5_9FUNG</name>
<dbReference type="Proteomes" id="UP001140066">
    <property type="component" value="Unassembled WGS sequence"/>
</dbReference>
<feature type="non-terminal residue" evidence="1">
    <location>
        <position position="173"/>
    </location>
</feature>
<organism evidence="1 2">
    <name type="scientific">Coemansia linderi</name>
    <dbReference type="NCBI Taxonomy" id="2663919"/>
    <lineage>
        <taxon>Eukaryota</taxon>
        <taxon>Fungi</taxon>
        <taxon>Fungi incertae sedis</taxon>
        <taxon>Zoopagomycota</taxon>
        <taxon>Kickxellomycotina</taxon>
        <taxon>Kickxellomycetes</taxon>
        <taxon>Kickxellales</taxon>
        <taxon>Kickxellaceae</taxon>
        <taxon>Coemansia</taxon>
    </lineage>
</organism>
<sequence length="173" mass="19009">MPTLASGAATATIQPLHQQPTTSLTTTADVTTPSNNNTNGQSLAGNFYLAPPQPPPPPTVLAADKVSEVLDESQQAQVREWQKSVDQTTRANSFKVRETGIYQGREEMYRKVLEGQRKHNAATTLAMQREREAEKHWLAQPHPWGRGYNGYGNGVTATQHHHHHHSNSGGVTL</sequence>